<dbReference type="SUPFAM" id="SSF51197">
    <property type="entry name" value="Clavaminate synthase-like"/>
    <property type="match status" value="1"/>
</dbReference>
<organism evidence="1 2">
    <name type="scientific">Bauldia litoralis</name>
    <dbReference type="NCBI Taxonomy" id="665467"/>
    <lineage>
        <taxon>Bacteria</taxon>
        <taxon>Pseudomonadati</taxon>
        <taxon>Pseudomonadota</taxon>
        <taxon>Alphaproteobacteria</taxon>
        <taxon>Hyphomicrobiales</taxon>
        <taxon>Kaistiaceae</taxon>
        <taxon>Bauldia</taxon>
    </lineage>
</organism>
<keyword evidence="1" id="KW-0560">Oxidoreductase</keyword>
<dbReference type="Gene3D" id="2.60.120.620">
    <property type="entry name" value="q2cbj1_9rhob like domain"/>
    <property type="match status" value="1"/>
</dbReference>
<evidence type="ECO:0000313" key="2">
    <source>
        <dbReference type="Proteomes" id="UP000199071"/>
    </source>
</evidence>
<dbReference type="AlphaFoldDB" id="A0A1G6DYF7"/>
<dbReference type="EMBL" id="FMXQ01000009">
    <property type="protein sequence ID" value="SDB50171.1"/>
    <property type="molecule type" value="Genomic_DNA"/>
</dbReference>
<dbReference type="InterPro" id="IPR008775">
    <property type="entry name" value="Phytyl_CoA_dOase-like"/>
</dbReference>
<evidence type="ECO:0000313" key="1">
    <source>
        <dbReference type="EMBL" id="SDB50171.1"/>
    </source>
</evidence>
<dbReference type="GO" id="GO:0005506">
    <property type="term" value="F:iron ion binding"/>
    <property type="evidence" value="ECO:0007669"/>
    <property type="project" value="UniProtKB-ARBA"/>
</dbReference>
<dbReference type="Proteomes" id="UP000199071">
    <property type="component" value="Unassembled WGS sequence"/>
</dbReference>
<dbReference type="PANTHER" id="PTHR20883:SF46">
    <property type="entry name" value="PHYTANOYL-COA HYDROXYLASE"/>
    <property type="match status" value="1"/>
</dbReference>
<reference evidence="1 2" key="1">
    <citation type="submission" date="2016-10" db="EMBL/GenBank/DDBJ databases">
        <authorList>
            <person name="de Groot N.N."/>
        </authorList>
    </citation>
    <scope>NUCLEOTIDE SEQUENCE [LARGE SCALE GENOMIC DNA]</scope>
    <source>
        <strain evidence="1 2">ATCC 35022</strain>
    </source>
</reference>
<keyword evidence="2" id="KW-1185">Reference proteome</keyword>
<dbReference type="STRING" id="665467.SAMN02982931_03887"/>
<dbReference type="GO" id="GO:0016706">
    <property type="term" value="F:2-oxoglutarate-dependent dioxygenase activity"/>
    <property type="evidence" value="ECO:0007669"/>
    <property type="project" value="UniProtKB-ARBA"/>
</dbReference>
<keyword evidence="1" id="KW-0223">Dioxygenase</keyword>
<sequence>MDDTTGRADQLAAQYRADGYCVDREALTTNEVAALVNEATRLCREEAARLVGGDMAGDNPDDLGRFLAIHFPHKLSSLMLATLAHPRIVNVLTRAIGPNVKSMQSMLFIKNAGKPGQAWHQDEDFIPTRDRSLGAAWIALDDATVDNGCLWVIPGSHRPGVLWPLRQHENPEYDFAPESFDFPYSDADAIPVEVPAGSIVFFHGHLLHKSLRNRRTTGFRRALVNHYMSAESLLPWWRDGGAIAPTQDLRDIVMVAGTDPYATKGIVDLNRPYVRAESARTTPA</sequence>
<gene>
    <name evidence="1" type="ORF">SAMN02982931_03887</name>
</gene>
<name>A0A1G6DYF7_9HYPH</name>
<dbReference type="Pfam" id="PF05721">
    <property type="entry name" value="PhyH"/>
    <property type="match status" value="1"/>
</dbReference>
<dbReference type="PANTHER" id="PTHR20883">
    <property type="entry name" value="PHYTANOYL-COA DIOXYGENASE DOMAIN CONTAINING 1"/>
    <property type="match status" value="1"/>
</dbReference>
<dbReference type="RefSeq" id="WP_090879039.1">
    <property type="nucleotide sequence ID" value="NZ_FMXQ01000009.1"/>
</dbReference>
<dbReference type="OrthoDB" id="2553118at2"/>
<proteinExistence type="predicted"/>
<accession>A0A1G6DYF7</accession>
<protein>
    <submittedName>
        <fullName evidence="1">Phytanoyl-CoA dioxygenase (PhyH)</fullName>
    </submittedName>
</protein>